<evidence type="ECO:0000313" key="1">
    <source>
        <dbReference type="EMBL" id="MST88828.1"/>
    </source>
</evidence>
<name>A0A844FS98_9FIRM</name>
<organism evidence="1 2">
    <name type="scientific">Sharpea porci</name>
    <dbReference type="NCBI Taxonomy" id="2652286"/>
    <lineage>
        <taxon>Bacteria</taxon>
        <taxon>Bacillati</taxon>
        <taxon>Bacillota</taxon>
        <taxon>Erysipelotrichia</taxon>
        <taxon>Erysipelotrichales</taxon>
        <taxon>Coprobacillaceae</taxon>
        <taxon>Sharpea</taxon>
    </lineage>
</organism>
<protein>
    <submittedName>
        <fullName evidence="1">Uncharacterized protein</fullName>
    </submittedName>
</protein>
<dbReference type="EMBL" id="VUNM01000006">
    <property type="protein sequence ID" value="MST88828.1"/>
    <property type="molecule type" value="Genomic_DNA"/>
</dbReference>
<dbReference type="RefSeq" id="WP_154514858.1">
    <property type="nucleotide sequence ID" value="NZ_VUNM01000006.1"/>
</dbReference>
<proteinExistence type="predicted"/>
<evidence type="ECO:0000313" key="2">
    <source>
        <dbReference type="Proteomes" id="UP000442619"/>
    </source>
</evidence>
<dbReference type="Proteomes" id="UP000442619">
    <property type="component" value="Unassembled WGS sequence"/>
</dbReference>
<dbReference type="AlphaFoldDB" id="A0A844FS98"/>
<comment type="caution">
    <text evidence="1">The sequence shown here is derived from an EMBL/GenBank/DDBJ whole genome shotgun (WGS) entry which is preliminary data.</text>
</comment>
<keyword evidence="2" id="KW-1185">Reference proteome</keyword>
<gene>
    <name evidence="1" type="ORF">FYJ79_04435</name>
</gene>
<reference evidence="1 2" key="1">
    <citation type="submission" date="2019-08" db="EMBL/GenBank/DDBJ databases">
        <title>In-depth cultivation of the pig gut microbiome towards novel bacterial diversity and tailored functional studies.</title>
        <authorList>
            <person name="Wylensek D."/>
            <person name="Hitch T.C.A."/>
            <person name="Clavel T."/>
        </authorList>
    </citation>
    <scope>NUCLEOTIDE SEQUENCE [LARGE SCALE GENOMIC DNA]</scope>
    <source>
        <strain evidence="1 2">CA-Schmier-601-WT-3</strain>
    </source>
</reference>
<accession>A0A844FS98</accession>
<sequence length="156" mass="18406">MKNIYFPEEDIKTDDLFFICFMIERVARHLHQRNRYVVNAIGKKEFYHLLSVASVLHSENPLKVEDDWINDYHLEPGHFDITKVDKDLAKLIPNALDMGRVYQQLILNTMNTKEDYVDGIFRVYNNELCDVIDNYNCSAFYEPPYVIARAYQEGGF</sequence>